<dbReference type="Proteomes" id="UP000705867">
    <property type="component" value="Unassembled WGS sequence"/>
</dbReference>
<evidence type="ECO:0000313" key="1">
    <source>
        <dbReference type="EMBL" id="MBZ0154721.1"/>
    </source>
</evidence>
<reference evidence="1" key="1">
    <citation type="journal article" date="2021" name="bioRxiv">
        <title>Unraveling nitrogen, sulfur and carbon metabolic pathways and microbial community transcriptional responses to substrate deprivation and toxicity stresses in a bioreactor mimicking anoxic brackish coastal sediment conditions.</title>
        <authorList>
            <person name="Martins P.D."/>
            <person name="Echeveste M.J."/>
            <person name="Arshad A."/>
            <person name="Kurth J."/>
            <person name="Ouboter H."/>
            <person name="Jetten M.S.M."/>
            <person name="Welte C.U."/>
        </authorList>
    </citation>
    <scope>NUCLEOTIDE SEQUENCE</scope>
    <source>
        <strain evidence="1">MAG_39</strain>
    </source>
</reference>
<dbReference type="AlphaFoldDB" id="A0A953J1V2"/>
<protein>
    <submittedName>
        <fullName evidence="1">Uncharacterized protein</fullName>
    </submittedName>
</protein>
<organism evidence="1 2">
    <name type="scientific">Candidatus Nitrobium versatile</name>
    <dbReference type="NCBI Taxonomy" id="2884831"/>
    <lineage>
        <taxon>Bacteria</taxon>
        <taxon>Pseudomonadati</taxon>
        <taxon>Nitrospirota</taxon>
        <taxon>Nitrospiria</taxon>
        <taxon>Nitrospirales</taxon>
        <taxon>Nitrospiraceae</taxon>
        <taxon>Candidatus Nitrobium</taxon>
    </lineage>
</organism>
<gene>
    <name evidence="1" type="ORF">K8I29_00730</name>
</gene>
<sequence>MGVGLTVELSVEDLAKTIKRLSREDKEELLLLLSEEGKTLIKRHKDIVKKKVKPLTRAEVLRDVV</sequence>
<reference evidence="1" key="2">
    <citation type="submission" date="2021-08" db="EMBL/GenBank/DDBJ databases">
        <authorList>
            <person name="Dalcin Martins P."/>
        </authorList>
    </citation>
    <scope>NUCLEOTIDE SEQUENCE</scope>
    <source>
        <strain evidence="1">MAG_39</strain>
    </source>
</reference>
<comment type="caution">
    <text evidence="1">The sequence shown here is derived from an EMBL/GenBank/DDBJ whole genome shotgun (WGS) entry which is preliminary data.</text>
</comment>
<proteinExistence type="predicted"/>
<name>A0A953J1V2_9BACT</name>
<evidence type="ECO:0000313" key="2">
    <source>
        <dbReference type="Proteomes" id="UP000705867"/>
    </source>
</evidence>
<dbReference type="EMBL" id="JAIOIV010000010">
    <property type="protein sequence ID" value="MBZ0154721.1"/>
    <property type="molecule type" value="Genomic_DNA"/>
</dbReference>
<accession>A0A953J1V2</accession>